<gene>
    <name evidence="9" type="ORF">SCHPADRAFT_934550</name>
</gene>
<keyword evidence="4 7" id="KW-0235">DNA replication</keyword>
<reference evidence="9 10" key="1">
    <citation type="submission" date="2015-04" db="EMBL/GenBank/DDBJ databases">
        <title>Complete genome sequence of Schizopora paradoxa KUC8140, a cosmopolitan wood degrader in East Asia.</title>
        <authorList>
            <consortium name="DOE Joint Genome Institute"/>
            <person name="Min B."/>
            <person name="Park H."/>
            <person name="Jang Y."/>
            <person name="Kim J.-J."/>
            <person name="Kim K.H."/>
            <person name="Pangilinan J."/>
            <person name="Lipzen A."/>
            <person name="Riley R."/>
            <person name="Grigoriev I.V."/>
            <person name="Spatafora J.W."/>
            <person name="Choi I.-G."/>
        </authorList>
    </citation>
    <scope>NUCLEOTIDE SEQUENCE [LARGE SCALE GENOMIC DNA]</scope>
    <source>
        <strain evidence="9 10">KUC8140</strain>
    </source>
</reference>
<evidence type="ECO:0000256" key="4">
    <source>
        <dbReference type="ARBA" id="ARBA00022705"/>
    </source>
</evidence>
<accession>A0A0H2SFV8</accession>
<protein>
    <recommendedName>
        <fullName evidence="3 7">DNA replication regulator SLD2</fullName>
    </recommendedName>
</protein>
<dbReference type="GO" id="GO:0003688">
    <property type="term" value="F:DNA replication origin binding"/>
    <property type="evidence" value="ECO:0007669"/>
    <property type="project" value="TreeGrafter"/>
</dbReference>
<proteinExistence type="inferred from homology"/>
<dbReference type="GO" id="GO:0000727">
    <property type="term" value="P:double-strand break repair via break-induced replication"/>
    <property type="evidence" value="ECO:0007669"/>
    <property type="project" value="TreeGrafter"/>
</dbReference>
<dbReference type="InParanoid" id="A0A0H2SFV8"/>
<evidence type="ECO:0000256" key="1">
    <source>
        <dbReference type="ARBA" id="ARBA00004123"/>
    </source>
</evidence>
<dbReference type="AlphaFoldDB" id="A0A0H2SFV8"/>
<keyword evidence="10" id="KW-1185">Reference proteome</keyword>
<evidence type="ECO:0000256" key="5">
    <source>
        <dbReference type="ARBA" id="ARBA00023242"/>
    </source>
</evidence>
<feature type="compositionally biased region" description="Basic and acidic residues" evidence="8">
    <location>
        <begin position="52"/>
        <end position="63"/>
    </location>
</feature>
<keyword evidence="5 7" id="KW-0539">Nucleus</keyword>
<dbReference type="CDD" id="cd22289">
    <property type="entry name" value="RecQL4_SLD2_NTD"/>
    <property type="match status" value="1"/>
</dbReference>
<evidence type="ECO:0000313" key="10">
    <source>
        <dbReference type="Proteomes" id="UP000053477"/>
    </source>
</evidence>
<feature type="compositionally biased region" description="Polar residues" evidence="8">
    <location>
        <begin position="244"/>
        <end position="256"/>
    </location>
</feature>
<dbReference type="InterPro" id="IPR021110">
    <property type="entry name" value="DNA_rep_checkpnt_protein"/>
</dbReference>
<dbReference type="FunFam" id="1.10.10.1460:FF:000001">
    <property type="entry name" value="DNA replication regulator Sld2"/>
    <property type="match status" value="1"/>
</dbReference>
<feature type="region of interest" description="Disordered" evidence="8">
    <location>
        <begin position="476"/>
        <end position="497"/>
    </location>
</feature>
<dbReference type="InterPro" id="IPR040203">
    <property type="entry name" value="Sld2"/>
</dbReference>
<feature type="region of interest" description="Disordered" evidence="8">
    <location>
        <begin position="42"/>
        <end position="368"/>
    </location>
</feature>
<dbReference type="EMBL" id="KQ085882">
    <property type="protein sequence ID" value="KLO20733.1"/>
    <property type="molecule type" value="Genomic_DNA"/>
</dbReference>
<dbReference type="GO" id="GO:0006270">
    <property type="term" value="P:DNA replication initiation"/>
    <property type="evidence" value="ECO:0007669"/>
    <property type="project" value="UniProtKB-UniRule"/>
</dbReference>
<evidence type="ECO:0000256" key="6">
    <source>
        <dbReference type="ARBA" id="ARBA00023306"/>
    </source>
</evidence>
<dbReference type="Gene3D" id="1.10.10.1460">
    <property type="match status" value="1"/>
</dbReference>
<dbReference type="STRING" id="27342.A0A0H2SFV8"/>
<feature type="compositionally biased region" description="Basic and acidic residues" evidence="8">
    <location>
        <begin position="410"/>
        <end position="422"/>
    </location>
</feature>
<dbReference type="PANTHER" id="PTHR28124">
    <property type="entry name" value="DNA REPLICATION REGULATOR SLD2"/>
    <property type="match status" value="1"/>
</dbReference>
<feature type="compositionally biased region" description="Low complexity" evidence="8">
    <location>
        <begin position="327"/>
        <end position="344"/>
    </location>
</feature>
<feature type="compositionally biased region" description="Polar residues" evidence="8">
    <location>
        <begin position="90"/>
        <end position="99"/>
    </location>
</feature>
<comment type="similarity">
    <text evidence="2 7">Belongs to the SLD2 family.</text>
</comment>
<name>A0A0H2SFV8_9AGAM</name>
<dbReference type="Proteomes" id="UP000053477">
    <property type="component" value="Unassembled WGS sequence"/>
</dbReference>
<evidence type="ECO:0000256" key="7">
    <source>
        <dbReference type="RuleBase" id="RU367067"/>
    </source>
</evidence>
<evidence type="ECO:0000256" key="3">
    <source>
        <dbReference type="ARBA" id="ARBA00018363"/>
    </source>
</evidence>
<evidence type="ECO:0000313" key="9">
    <source>
        <dbReference type="EMBL" id="KLO20733.1"/>
    </source>
</evidence>
<feature type="compositionally biased region" description="Basic and acidic residues" evidence="8">
    <location>
        <begin position="308"/>
        <end position="319"/>
    </location>
</feature>
<feature type="region of interest" description="Disordered" evidence="8">
    <location>
        <begin position="391"/>
        <end position="434"/>
    </location>
</feature>
<dbReference type="Pfam" id="PF11719">
    <property type="entry name" value="Drc1-Sld2"/>
    <property type="match status" value="1"/>
</dbReference>
<keyword evidence="6 7" id="KW-0131">Cell cycle</keyword>
<dbReference type="GO" id="GO:1902977">
    <property type="term" value="P:mitotic DNA replication preinitiation complex assembly"/>
    <property type="evidence" value="ECO:0007669"/>
    <property type="project" value="TreeGrafter"/>
</dbReference>
<dbReference type="PANTHER" id="PTHR28124:SF1">
    <property type="entry name" value="DNA REPLICATION REGULATOR SLD2"/>
    <property type="match status" value="1"/>
</dbReference>
<sequence>MTDVHTLRAELKSWEHAFKAKHKRTPTVQDIKDNPEIAAKYKLHKKLNKASQENKEGDLKLDSQRTPSPKQSSSRNQISIVPKAAPVHTGLQSDANPFSPTKKRPAAASSRLKAQNGRFKSPPEESRLNVGVAAASRAPSMLEPPDNVDETQALAVARKARKRLRGDPVSPSPNRYEKKARRSHVSDSPPASPTRGKGTENGAGGSEDVEMSFFDDSPVKPSAGKNFKSLFDEPDKPLPRLLFSSVSAPSQTTTGPSHPPKSELRGGQKSQAKLNTFGVVNGSLRRKFENTLNAPRTGEKSVSASDDSASKRPALREEIVEVGAQTSVESLLPPSPTLPSQGLPKSSKGFTSNRKKAKTKIVVEDTADSDAEDMQALHVIDLDMKDLRRRGLSEGARGSDDEEMLASMRNAEERVDSGRPSDEDAEPEVNLPQDMQKYLHISSSRARERDEGEVVDSLLQGRRRWTRIIKGEVWGVGEMESEDEGGVHTEGDDDWVGEGLPWEAAELSDFEENV</sequence>
<organism evidence="9 10">
    <name type="scientific">Schizopora paradoxa</name>
    <dbReference type="NCBI Taxonomy" id="27342"/>
    <lineage>
        <taxon>Eukaryota</taxon>
        <taxon>Fungi</taxon>
        <taxon>Dikarya</taxon>
        <taxon>Basidiomycota</taxon>
        <taxon>Agaricomycotina</taxon>
        <taxon>Agaricomycetes</taxon>
        <taxon>Hymenochaetales</taxon>
        <taxon>Schizoporaceae</taxon>
        <taxon>Schizopora</taxon>
    </lineage>
</organism>
<comment type="function">
    <text evidence="7">Has a role in the initiation of DNA replication. Required at S-phase checkpoint.</text>
</comment>
<dbReference type="GO" id="GO:0031261">
    <property type="term" value="C:DNA replication preinitiation complex"/>
    <property type="evidence" value="ECO:0007669"/>
    <property type="project" value="TreeGrafter"/>
</dbReference>
<dbReference type="GO" id="GO:0003697">
    <property type="term" value="F:single-stranded DNA binding"/>
    <property type="evidence" value="ECO:0007669"/>
    <property type="project" value="TreeGrafter"/>
</dbReference>
<evidence type="ECO:0000256" key="2">
    <source>
        <dbReference type="ARBA" id="ARBA00007276"/>
    </source>
</evidence>
<evidence type="ECO:0000256" key="8">
    <source>
        <dbReference type="SAM" id="MobiDB-lite"/>
    </source>
</evidence>
<dbReference type="OrthoDB" id="8775810at2759"/>
<comment type="subcellular location">
    <subcellularLocation>
        <location evidence="1 7">Nucleus</location>
    </subcellularLocation>
</comment>
<feature type="compositionally biased region" description="Polar residues" evidence="8">
    <location>
        <begin position="64"/>
        <end position="79"/>
    </location>
</feature>